<gene>
    <name evidence="2" type="ORF">FB558_5430</name>
</gene>
<evidence type="ECO:0000313" key="3">
    <source>
        <dbReference type="Proteomes" id="UP000315677"/>
    </source>
</evidence>
<keyword evidence="1" id="KW-0472">Membrane</keyword>
<organism evidence="2 3">
    <name type="scientific">Pseudonocardia kunmingensis</name>
    <dbReference type="NCBI Taxonomy" id="630975"/>
    <lineage>
        <taxon>Bacteria</taxon>
        <taxon>Bacillati</taxon>
        <taxon>Actinomycetota</taxon>
        <taxon>Actinomycetes</taxon>
        <taxon>Pseudonocardiales</taxon>
        <taxon>Pseudonocardiaceae</taxon>
        <taxon>Pseudonocardia</taxon>
    </lineage>
</organism>
<keyword evidence="1" id="KW-1133">Transmembrane helix</keyword>
<name>A0A543DJZ5_9PSEU</name>
<dbReference type="EMBL" id="VFPA01000003">
    <property type="protein sequence ID" value="TQM09663.1"/>
    <property type="molecule type" value="Genomic_DNA"/>
</dbReference>
<protein>
    <submittedName>
        <fullName evidence="2">Uncharacterized protein</fullName>
    </submittedName>
</protein>
<reference evidence="2 3" key="1">
    <citation type="submission" date="2019-06" db="EMBL/GenBank/DDBJ databases">
        <title>Sequencing the genomes of 1000 actinobacteria strains.</title>
        <authorList>
            <person name="Klenk H.-P."/>
        </authorList>
    </citation>
    <scope>NUCLEOTIDE SEQUENCE [LARGE SCALE GENOMIC DNA]</scope>
    <source>
        <strain evidence="2 3">DSM 45301</strain>
    </source>
</reference>
<feature type="transmembrane region" description="Helical" evidence="1">
    <location>
        <begin position="7"/>
        <end position="25"/>
    </location>
</feature>
<keyword evidence="3" id="KW-1185">Reference proteome</keyword>
<comment type="caution">
    <text evidence="2">The sequence shown here is derived from an EMBL/GenBank/DDBJ whole genome shotgun (WGS) entry which is preliminary data.</text>
</comment>
<sequence>MRRERAVVRAVHIGLAVLVGVYVYLPPASASGLRGLLTVVVFPLLVLTGAYLWQRARLRRLFARRAS</sequence>
<accession>A0A543DJZ5</accession>
<feature type="transmembrane region" description="Helical" evidence="1">
    <location>
        <begin position="31"/>
        <end position="53"/>
    </location>
</feature>
<dbReference type="Proteomes" id="UP000315677">
    <property type="component" value="Unassembled WGS sequence"/>
</dbReference>
<keyword evidence="1" id="KW-0812">Transmembrane</keyword>
<proteinExistence type="predicted"/>
<dbReference type="RefSeq" id="WP_142057990.1">
    <property type="nucleotide sequence ID" value="NZ_VFPA01000003.1"/>
</dbReference>
<evidence type="ECO:0000256" key="1">
    <source>
        <dbReference type="SAM" id="Phobius"/>
    </source>
</evidence>
<dbReference type="AlphaFoldDB" id="A0A543DJZ5"/>
<evidence type="ECO:0000313" key="2">
    <source>
        <dbReference type="EMBL" id="TQM09663.1"/>
    </source>
</evidence>